<dbReference type="AlphaFoldDB" id="A0A2J6QZY5"/>
<dbReference type="Proteomes" id="UP000235786">
    <property type="component" value="Unassembled WGS sequence"/>
</dbReference>
<keyword evidence="2" id="KW-1185">Reference proteome</keyword>
<evidence type="ECO:0000313" key="1">
    <source>
        <dbReference type="EMBL" id="PMD31834.1"/>
    </source>
</evidence>
<dbReference type="EMBL" id="KZ613961">
    <property type="protein sequence ID" value="PMD31834.1"/>
    <property type="molecule type" value="Genomic_DNA"/>
</dbReference>
<protein>
    <submittedName>
        <fullName evidence="1">Uncharacterized protein</fullName>
    </submittedName>
</protein>
<sequence>MSYLRQSLESLGSMKPRSEGLSRDINALRNELEEGMSRDRRDQMLLFVIELNDENQRRAAEVYLARYPGFVLDGDGKLDYRVGDRFVTVETRTDAKKGSWMLEGARCEAALGAHIPNIWLPVIILRLRFREDEVLADTGSPLERISKL</sequence>
<organism evidence="1 2">
    <name type="scientific">Hyaloscypha variabilis (strain UAMH 11265 / GT02V1 / F)</name>
    <name type="common">Meliniomyces variabilis</name>
    <dbReference type="NCBI Taxonomy" id="1149755"/>
    <lineage>
        <taxon>Eukaryota</taxon>
        <taxon>Fungi</taxon>
        <taxon>Dikarya</taxon>
        <taxon>Ascomycota</taxon>
        <taxon>Pezizomycotina</taxon>
        <taxon>Leotiomycetes</taxon>
        <taxon>Helotiales</taxon>
        <taxon>Hyaloscyphaceae</taxon>
        <taxon>Hyaloscypha</taxon>
        <taxon>Hyaloscypha variabilis</taxon>
    </lineage>
</organism>
<dbReference type="OrthoDB" id="3545889at2759"/>
<name>A0A2J6QZY5_HYAVF</name>
<gene>
    <name evidence="1" type="ORF">L207DRAFT_572593</name>
</gene>
<reference evidence="1 2" key="1">
    <citation type="submission" date="2016-04" db="EMBL/GenBank/DDBJ databases">
        <title>A degradative enzymes factory behind the ericoid mycorrhizal symbiosis.</title>
        <authorList>
            <consortium name="DOE Joint Genome Institute"/>
            <person name="Martino E."/>
            <person name="Morin E."/>
            <person name="Grelet G."/>
            <person name="Kuo A."/>
            <person name="Kohler A."/>
            <person name="Daghino S."/>
            <person name="Barry K."/>
            <person name="Choi C."/>
            <person name="Cichocki N."/>
            <person name="Clum A."/>
            <person name="Copeland A."/>
            <person name="Hainaut M."/>
            <person name="Haridas S."/>
            <person name="Labutti K."/>
            <person name="Lindquist E."/>
            <person name="Lipzen A."/>
            <person name="Khouja H.-R."/>
            <person name="Murat C."/>
            <person name="Ohm R."/>
            <person name="Olson A."/>
            <person name="Spatafora J."/>
            <person name="Veneault-Fourrey C."/>
            <person name="Henrissat B."/>
            <person name="Grigoriev I."/>
            <person name="Martin F."/>
            <person name="Perotto S."/>
        </authorList>
    </citation>
    <scope>NUCLEOTIDE SEQUENCE [LARGE SCALE GENOMIC DNA]</scope>
    <source>
        <strain evidence="1 2">F</strain>
    </source>
</reference>
<proteinExistence type="predicted"/>
<accession>A0A2J6QZY5</accession>
<evidence type="ECO:0000313" key="2">
    <source>
        <dbReference type="Proteomes" id="UP000235786"/>
    </source>
</evidence>